<feature type="transmembrane region" description="Helical" evidence="1">
    <location>
        <begin position="197"/>
        <end position="218"/>
    </location>
</feature>
<name>A0A5J9SIC3_9POAL</name>
<keyword evidence="1" id="KW-0472">Membrane</keyword>
<evidence type="ECO:0000256" key="1">
    <source>
        <dbReference type="SAM" id="Phobius"/>
    </source>
</evidence>
<accession>A0A5J9SIC3</accession>
<evidence type="ECO:0000313" key="3">
    <source>
        <dbReference type="Proteomes" id="UP000324897"/>
    </source>
</evidence>
<comment type="caution">
    <text evidence="2">The sequence shown here is derived from an EMBL/GenBank/DDBJ whole genome shotgun (WGS) entry which is preliminary data.</text>
</comment>
<sequence>MDTSSTSRAAYRSAARAEMKGLSDGTSAPIEGTMVSPALNQNKDAIADAKDLTTVRRGKIKRIDPKLGQQRRLIALSLLLAAIEPVLMWCSRTQPLLVVWRLSFLIYFMSSLWTSFLTTTMGVHVFVYNAFGILLALIAHMVLSTSIGVLILHCNTHLTICLAAYALAEHRQQQGTEGSAALVPDVAKGEESTLRPFCIIAGVMIYVPVLALLVWLAWNWANFPLEELMCIVFFVLSVLSLFGIFFTAMMELRGRLISPLGYTFVAVYFVMVFAPGIVIYETLGGFPAMFFTWFGSLGLAGLFGYCLSVLTTFKQIKRARELAERQSKRN</sequence>
<gene>
    <name evidence="2" type="ORF">EJB05_56039</name>
</gene>
<proteinExistence type="predicted"/>
<feature type="transmembrane region" description="Helical" evidence="1">
    <location>
        <begin position="125"/>
        <end position="143"/>
    </location>
</feature>
<dbReference type="AlphaFoldDB" id="A0A5J9SIC3"/>
<feature type="non-terminal residue" evidence="2">
    <location>
        <position position="1"/>
    </location>
</feature>
<feature type="transmembrane region" description="Helical" evidence="1">
    <location>
        <begin position="260"/>
        <end position="280"/>
    </location>
</feature>
<dbReference type="Gramene" id="TVT98643">
    <property type="protein sequence ID" value="TVT98643"/>
    <property type="gene ID" value="EJB05_56039"/>
</dbReference>
<dbReference type="Proteomes" id="UP000324897">
    <property type="component" value="Unassembled WGS sequence"/>
</dbReference>
<reference evidence="2 3" key="1">
    <citation type="journal article" date="2019" name="Sci. Rep.">
        <title>A high-quality genome of Eragrostis curvula grass provides insights into Poaceae evolution and supports new strategies to enhance forage quality.</title>
        <authorList>
            <person name="Carballo J."/>
            <person name="Santos B.A.C.M."/>
            <person name="Zappacosta D."/>
            <person name="Garbus I."/>
            <person name="Selva J.P."/>
            <person name="Gallo C.A."/>
            <person name="Diaz A."/>
            <person name="Albertini E."/>
            <person name="Caccamo M."/>
            <person name="Echenique V."/>
        </authorList>
    </citation>
    <scope>NUCLEOTIDE SEQUENCE [LARGE SCALE GENOMIC DNA]</scope>
    <source>
        <strain evidence="3">cv. Victoria</strain>
        <tissue evidence="2">Leaf</tissue>
    </source>
</reference>
<feature type="transmembrane region" description="Helical" evidence="1">
    <location>
        <begin position="230"/>
        <end position="248"/>
    </location>
</feature>
<organism evidence="2 3">
    <name type="scientific">Eragrostis curvula</name>
    <name type="common">weeping love grass</name>
    <dbReference type="NCBI Taxonomy" id="38414"/>
    <lineage>
        <taxon>Eukaryota</taxon>
        <taxon>Viridiplantae</taxon>
        <taxon>Streptophyta</taxon>
        <taxon>Embryophyta</taxon>
        <taxon>Tracheophyta</taxon>
        <taxon>Spermatophyta</taxon>
        <taxon>Magnoliopsida</taxon>
        <taxon>Liliopsida</taxon>
        <taxon>Poales</taxon>
        <taxon>Poaceae</taxon>
        <taxon>PACMAD clade</taxon>
        <taxon>Chloridoideae</taxon>
        <taxon>Eragrostideae</taxon>
        <taxon>Eragrostidinae</taxon>
        <taxon>Eragrostis</taxon>
    </lineage>
</organism>
<dbReference type="OrthoDB" id="696120at2759"/>
<dbReference type="EMBL" id="RWGY01000826">
    <property type="protein sequence ID" value="TVT98643.1"/>
    <property type="molecule type" value="Genomic_DNA"/>
</dbReference>
<keyword evidence="1" id="KW-1133">Transmembrane helix</keyword>
<feature type="transmembrane region" description="Helical" evidence="1">
    <location>
        <begin position="97"/>
        <end position="118"/>
    </location>
</feature>
<evidence type="ECO:0000313" key="2">
    <source>
        <dbReference type="EMBL" id="TVT98643.1"/>
    </source>
</evidence>
<protein>
    <submittedName>
        <fullName evidence="2">Uncharacterized protein</fullName>
    </submittedName>
</protein>
<keyword evidence="3" id="KW-1185">Reference proteome</keyword>
<keyword evidence="1" id="KW-0812">Transmembrane</keyword>
<feature type="transmembrane region" description="Helical" evidence="1">
    <location>
        <begin position="286"/>
        <end position="310"/>
    </location>
</feature>